<evidence type="ECO:0000313" key="4">
    <source>
        <dbReference type="EMBL" id="SVD16061.1"/>
    </source>
</evidence>
<dbReference type="InterPro" id="IPR000192">
    <property type="entry name" value="Aminotrans_V_dom"/>
</dbReference>
<dbReference type="Gene3D" id="1.10.260.50">
    <property type="match status" value="1"/>
</dbReference>
<dbReference type="EMBL" id="UINC01133239">
    <property type="protein sequence ID" value="SVD16061.1"/>
    <property type="molecule type" value="Genomic_DNA"/>
</dbReference>
<organism evidence="4">
    <name type="scientific">marine metagenome</name>
    <dbReference type="NCBI Taxonomy" id="408172"/>
    <lineage>
        <taxon>unclassified sequences</taxon>
        <taxon>metagenomes</taxon>
        <taxon>ecological metagenomes</taxon>
    </lineage>
</organism>
<proteinExistence type="inferred from homology"/>
<dbReference type="Gene3D" id="3.40.640.10">
    <property type="entry name" value="Type I PLP-dependent aspartate aminotransferase-like (Major domain)"/>
    <property type="match status" value="1"/>
</dbReference>
<dbReference type="Gene3D" id="3.90.1150.10">
    <property type="entry name" value="Aspartate Aminotransferase, domain 1"/>
    <property type="match status" value="1"/>
</dbReference>
<reference evidence="4" key="1">
    <citation type="submission" date="2018-05" db="EMBL/GenBank/DDBJ databases">
        <authorList>
            <person name="Lanie J.A."/>
            <person name="Ng W.-L."/>
            <person name="Kazmierczak K.M."/>
            <person name="Andrzejewski T.M."/>
            <person name="Davidsen T.M."/>
            <person name="Wayne K.J."/>
            <person name="Tettelin H."/>
            <person name="Glass J.I."/>
            <person name="Rusch D."/>
            <person name="Podicherti R."/>
            <person name="Tsui H.-C.T."/>
            <person name="Winkler M.E."/>
        </authorList>
    </citation>
    <scope>NUCLEOTIDE SEQUENCE</scope>
</reference>
<comment type="similarity">
    <text evidence="2">Belongs to the class-V pyridoxal-phosphate-dependent aminotransferase family. NifS/IscS subfamily.</text>
</comment>
<evidence type="ECO:0000256" key="2">
    <source>
        <dbReference type="ARBA" id="ARBA00006490"/>
    </source>
</evidence>
<dbReference type="Pfam" id="PF00266">
    <property type="entry name" value="Aminotran_5"/>
    <property type="match status" value="1"/>
</dbReference>
<name>A0A382T453_9ZZZZ</name>
<accession>A0A382T453</accession>
<sequence>MRIYLDHNATTPVDSTVVDTVSNVLRDCYGNASSVHTFGQSAKALLDDARASVAALLGAQPAEIVFTGGGTESDNLAIRGAAGVYSPN</sequence>
<feature type="domain" description="Aminotransferase class V" evidence="3">
    <location>
        <begin position="3"/>
        <end position="82"/>
    </location>
</feature>
<dbReference type="InterPro" id="IPR015424">
    <property type="entry name" value="PyrdxlP-dep_Trfase"/>
</dbReference>
<dbReference type="AlphaFoldDB" id="A0A382T453"/>
<gene>
    <name evidence="4" type="ORF">METZ01_LOCUS368915</name>
</gene>
<feature type="non-terminal residue" evidence="4">
    <location>
        <position position="88"/>
    </location>
</feature>
<evidence type="ECO:0000259" key="3">
    <source>
        <dbReference type="Pfam" id="PF00266"/>
    </source>
</evidence>
<dbReference type="InterPro" id="IPR015422">
    <property type="entry name" value="PyrdxlP-dep_Trfase_small"/>
</dbReference>
<dbReference type="InterPro" id="IPR015421">
    <property type="entry name" value="PyrdxlP-dep_Trfase_major"/>
</dbReference>
<dbReference type="PANTHER" id="PTHR11601:SF34">
    <property type="entry name" value="CYSTEINE DESULFURASE"/>
    <property type="match status" value="1"/>
</dbReference>
<dbReference type="SUPFAM" id="SSF53383">
    <property type="entry name" value="PLP-dependent transferases"/>
    <property type="match status" value="1"/>
</dbReference>
<dbReference type="PANTHER" id="PTHR11601">
    <property type="entry name" value="CYSTEINE DESULFURYLASE FAMILY MEMBER"/>
    <property type="match status" value="1"/>
</dbReference>
<protein>
    <recommendedName>
        <fullName evidence="3">Aminotransferase class V domain-containing protein</fullName>
    </recommendedName>
</protein>
<comment type="cofactor">
    <cofactor evidence="1">
        <name>pyridoxal 5'-phosphate</name>
        <dbReference type="ChEBI" id="CHEBI:597326"/>
    </cofactor>
</comment>
<evidence type="ECO:0000256" key="1">
    <source>
        <dbReference type="ARBA" id="ARBA00001933"/>
    </source>
</evidence>